<comment type="caution">
    <text evidence="5">The sequence shown here is derived from an EMBL/GenBank/DDBJ whole genome shotgun (WGS) entry which is preliminary data.</text>
</comment>
<dbReference type="Proteomes" id="UP001174136">
    <property type="component" value="Unassembled WGS sequence"/>
</dbReference>
<dbReference type="InterPro" id="IPR006578">
    <property type="entry name" value="MADF-dom"/>
</dbReference>
<accession>A0AA47MCT7</accession>
<dbReference type="GO" id="GO:0005634">
    <property type="term" value="C:nucleus"/>
    <property type="evidence" value="ECO:0007669"/>
    <property type="project" value="UniProtKB-SubCell"/>
</dbReference>
<sequence length="265" mass="29393">MEDKLIVAVGNHPILYDQSLYTYRDTNLREMAWREVSLEVGEPVADCVKRWRSLRDRFRRERTRLKEIQRSGAGATQRQPWRYMGVMGFLTPFLQDRGTTSNLHRGPVPDEVVSGEEDGPEAVVAGVAAASEMEAGVPAPAADPAADPAAEAAADPAAAAAPSVARGGGQAPEGRGRKRRGPDMSHFERGLLAVMEPLAVLASQPQPRPQQQPQPQPQWDEDEVFFRALMPAMRRLSIPRRARLHYEIHQLVYRAEMEELGENGV</sequence>
<feature type="region of interest" description="Disordered" evidence="2">
    <location>
        <begin position="135"/>
        <end position="183"/>
    </location>
</feature>
<dbReference type="GO" id="GO:0005667">
    <property type="term" value="C:transcription regulator complex"/>
    <property type="evidence" value="ECO:0007669"/>
    <property type="project" value="TreeGrafter"/>
</dbReference>
<dbReference type="SMART" id="SM00595">
    <property type="entry name" value="MADF"/>
    <property type="match status" value="1"/>
</dbReference>
<feature type="region of interest" description="Disordered" evidence="2">
    <location>
        <begin position="98"/>
        <end position="119"/>
    </location>
</feature>
<evidence type="ECO:0000256" key="2">
    <source>
        <dbReference type="SAM" id="MobiDB-lite"/>
    </source>
</evidence>
<reference evidence="5" key="1">
    <citation type="journal article" date="2023" name="Front. Mar. Sci.">
        <title>A new Merluccius polli reference genome to investigate the effects of global change in West African waters.</title>
        <authorList>
            <person name="Mateo J.L."/>
            <person name="Blanco-Fernandez C."/>
            <person name="Garcia-Vazquez E."/>
            <person name="Machado-Schiaffino G."/>
        </authorList>
    </citation>
    <scope>NUCLEOTIDE SEQUENCE</scope>
    <source>
        <strain evidence="5">C29</strain>
        <tissue evidence="5">Fin</tissue>
    </source>
</reference>
<organism evidence="5 6">
    <name type="scientific">Merluccius polli</name>
    <name type="common">Benguela hake</name>
    <name type="synonym">Merluccius cadenati</name>
    <dbReference type="NCBI Taxonomy" id="89951"/>
    <lineage>
        <taxon>Eukaryota</taxon>
        <taxon>Metazoa</taxon>
        <taxon>Chordata</taxon>
        <taxon>Craniata</taxon>
        <taxon>Vertebrata</taxon>
        <taxon>Euteleostomi</taxon>
        <taxon>Actinopterygii</taxon>
        <taxon>Neopterygii</taxon>
        <taxon>Teleostei</taxon>
        <taxon>Neoteleostei</taxon>
        <taxon>Acanthomorphata</taxon>
        <taxon>Zeiogadaria</taxon>
        <taxon>Gadariae</taxon>
        <taxon>Gadiformes</taxon>
        <taxon>Gadoidei</taxon>
        <taxon>Merlucciidae</taxon>
        <taxon>Merluccius</taxon>
    </lineage>
</organism>
<dbReference type="PANTHER" id="PTHR12243">
    <property type="entry name" value="MADF DOMAIN TRANSCRIPTION FACTOR"/>
    <property type="match status" value="1"/>
</dbReference>
<dbReference type="GO" id="GO:0003677">
    <property type="term" value="F:DNA binding"/>
    <property type="evidence" value="ECO:0007669"/>
    <property type="project" value="InterPro"/>
</dbReference>
<evidence type="ECO:0000259" key="3">
    <source>
        <dbReference type="PROSITE" id="PS51029"/>
    </source>
</evidence>
<evidence type="ECO:0000259" key="4">
    <source>
        <dbReference type="PROSITE" id="PS51031"/>
    </source>
</evidence>
<dbReference type="Pfam" id="PF10545">
    <property type="entry name" value="MADF_DNA_bdg"/>
    <property type="match status" value="1"/>
</dbReference>
<name>A0AA47MCT7_MERPO</name>
<evidence type="ECO:0000313" key="5">
    <source>
        <dbReference type="EMBL" id="KAK0137895.1"/>
    </source>
</evidence>
<evidence type="ECO:0000256" key="1">
    <source>
        <dbReference type="PROSITE-ProRule" id="PRU00371"/>
    </source>
</evidence>
<evidence type="ECO:0000313" key="6">
    <source>
        <dbReference type="Proteomes" id="UP001174136"/>
    </source>
</evidence>
<dbReference type="AlphaFoldDB" id="A0AA47MCT7"/>
<keyword evidence="1" id="KW-0539">Nucleus</keyword>
<dbReference type="InterPro" id="IPR039353">
    <property type="entry name" value="TF_Adf1"/>
</dbReference>
<feature type="compositionally biased region" description="Low complexity" evidence="2">
    <location>
        <begin position="135"/>
        <end position="162"/>
    </location>
</feature>
<feature type="domain" description="MADF" evidence="3">
    <location>
        <begin position="4"/>
        <end position="95"/>
    </location>
</feature>
<proteinExistence type="predicted"/>
<dbReference type="InterPro" id="IPR004210">
    <property type="entry name" value="BESS_motif"/>
</dbReference>
<dbReference type="PROSITE" id="PS51031">
    <property type="entry name" value="BESS"/>
    <property type="match status" value="1"/>
</dbReference>
<dbReference type="EMBL" id="JAOPHQ010004844">
    <property type="protein sequence ID" value="KAK0137895.1"/>
    <property type="molecule type" value="Genomic_DNA"/>
</dbReference>
<gene>
    <name evidence="5" type="primary">Adf1_10</name>
    <name evidence="5" type="ORF">N1851_025905</name>
</gene>
<comment type="subcellular location">
    <subcellularLocation>
        <location evidence="1">Nucleus</location>
    </subcellularLocation>
</comment>
<keyword evidence="6" id="KW-1185">Reference proteome</keyword>
<protein>
    <submittedName>
        <fullName evidence="5">Transcription factor Adf-1</fullName>
    </submittedName>
</protein>
<dbReference type="PANTHER" id="PTHR12243:SF67">
    <property type="entry name" value="COREPRESSOR OF PANGOLIN, ISOFORM A-RELATED"/>
    <property type="match status" value="1"/>
</dbReference>
<dbReference type="GO" id="GO:0006357">
    <property type="term" value="P:regulation of transcription by RNA polymerase II"/>
    <property type="evidence" value="ECO:0007669"/>
    <property type="project" value="TreeGrafter"/>
</dbReference>
<feature type="domain" description="BESS" evidence="4">
    <location>
        <begin position="219"/>
        <end position="258"/>
    </location>
</feature>
<dbReference type="PROSITE" id="PS51029">
    <property type="entry name" value="MADF"/>
    <property type="match status" value="1"/>
</dbReference>